<keyword evidence="3" id="KW-1185">Reference proteome</keyword>
<dbReference type="Proteomes" id="UP000607559">
    <property type="component" value="Unassembled WGS sequence"/>
</dbReference>
<name>A0A8J2UIZ2_9BACT</name>
<evidence type="ECO:0000313" key="2">
    <source>
        <dbReference type="EMBL" id="GGB23814.1"/>
    </source>
</evidence>
<feature type="signal peptide" evidence="1">
    <location>
        <begin position="1"/>
        <end position="22"/>
    </location>
</feature>
<gene>
    <name evidence="2" type="ORF">GCM10011511_54620</name>
</gene>
<dbReference type="AlphaFoldDB" id="A0A8J2UIZ2"/>
<reference evidence="2" key="2">
    <citation type="submission" date="2020-09" db="EMBL/GenBank/DDBJ databases">
        <authorList>
            <person name="Sun Q."/>
            <person name="Zhou Y."/>
        </authorList>
    </citation>
    <scope>NUCLEOTIDE SEQUENCE</scope>
    <source>
        <strain evidence="2">CGMCC 1.15448</strain>
    </source>
</reference>
<reference evidence="2" key="1">
    <citation type="journal article" date="2014" name="Int. J. Syst. Evol. Microbiol.">
        <title>Complete genome sequence of Corynebacterium casei LMG S-19264T (=DSM 44701T), isolated from a smear-ripened cheese.</title>
        <authorList>
            <consortium name="US DOE Joint Genome Institute (JGI-PGF)"/>
            <person name="Walter F."/>
            <person name="Albersmeier A."/>
            <person name="Kalinowski J."/>
            <person name="Ruckert C."/>
        </authorList>
    </citation>
    <scope>NUCLEOTIDE SEQUENCE</scope>
    <source>
        <strain evidence="2">CGMCC 1.15448</strain>
    </source>
</reference>
<protein>
    <recommendedName>
        <fullName evidence="4">DUF4105 domain-containing protein</fullName>
    </recommendedName>
</protein>
<organism evidence="2 3">
    <name type="scientific">Puia dinghuensis</name>
    <dbReference type="NCBI Taxonomy" id="1792502"/>
    <lineage>
        <taxon>Bacteria</taxon>
        <taxon>Pseudomonadati</taxon>
        <taxon>Bacteroidota</taxon>
        <taxon>Chitinophagia</taxon>
        <taxon>Chitinophagales</taxon>
        <taxon>Chitinophagaceae</taxon>
        <taxon>Puia</taxon>
    </lineage>
</organism>
<accession>A0A8J2UIZ2</accession>
<sequence length="457" mass="49739">MTIKLSLLIVSLLLLSISCVKTESKNANPTTQNLIAQAQVFFERSIAGSDKNPNANNYRSAQPKSILWNEATVRHMSIGDVLIVPIVYRNNLFVSLKSAPYRAFKLSDLTSLVIMRNPNQEMHAVMITFVPDSISTVGSPSGLYLQEDWQGNSIPIHIGSRDQNLVADTPGSSNPKQADYMQNIQVCNEIDGYNYSPDDPSNGVSWSETSCTTYGFSSDALGSGLSGYTLSNLPLNRFLRSFKIIISPPGNPITNITKYFKCFTNGSSPDHSYTVQVCVDQPDPGTRQAWGFTPGGPIGSSSASNFVNTGHTFLILTENDRGNIISRNVGFYPSSLVIPTTSGSYSQGVLNNDQSHSYNISLTFNVTSTQFFNILNYVALGNNPGYYYNLNTNNCTTFVINALSTGGIFLPSTRGTWPGGSGNDPGDLGEDIRNMPLFSNMSRNTVDNDHPNIGSCN</sequence>
<evidence type="ECO:0008006" key="4">
    <source>
        <dbReference type="Google" id="ProtNLM"/>
    </source>
</evidence>
<comment type="caution">
    <text evidence="2">The sequence shown here is derived from an EMBL/GenBank/DDBJ whole genome shotgun (WGS) entry which is preliminary data.</text>
</comment>
<dbReference type="PROSITE" id="PS51257">
    <property type="entry name" value="PROKAR_LIPOPROTEIN"/>
    <property type="match status" value="1"/>
</dbReference>
<evidence type="ECO:0000313" key="3">
    <source>
        <dbReference type="Proteomes" id="UP000607559"/>
    </source>
</evidence>
<keyword evidence="1" id="KW-0732">Signal</keyword>
<dbReference type="EMBL" id="BMJC01000007">
    <property type="protein sequence ID" value="GGB23814.1"/>
    <property type="molecule type" value="Genomic_DNA"/>
</dbReference>
<feature type="chain" id="PRO_5035146090" description="DUF4105 domain-containing protein" evidence="1">
    <location>
        <begin position="23"/>
        <end position="457"/>
    </location>
</feature>
<dbReference type="RefSeq" id="WP_188937796.1">
    <property type="nucleotide sequence ID" value="NZ_BMJC01000007.1"/>
</dbReference>
<evidence type="ECO:0000256" key="1">
    <source>
        <dbReference type="SAM" id="SignalP"/>
    </source>
</evidence>
<proteinExistence type="predicted"/>